<evidence type="ECO:0000313" key="1">
    <source>
        <dbReference type="EMBL" id="MCI49531.1"/>
    </source>
</evidence>
<keyword evidence="2" id="KW-1185">Reference proteome</keyword>
<protein>
    <submittedName>
        <fullName evidence="1">Uncharacterized protein</fullName>
    </submittedName>
</protein>
<dbReference type="Proteomes" id="UP000265520">
    <property type="component" value="Unassembled WGS sequence"/>
</dbReference>
<dbReference type="EMBL" id="LXQA010402553">
    <property type="protein sequence ID" value="MCI49531.1"/>
    <property type="molecule type" value="Genomic_DNA"/>
</dbReference>
<evidence type="ECO:0000313" key="2">
    <source>
        <dbReference type="Proteomes" id="UP000265520"/>
    </source>
</evidence>
<proteinExistence type="predicted"/>
<dbReference type="AlphaFoldDB" id="A0A392SKY1"/>
<sequence length="93" mass="10238">SLECKKGEFFMNFGSASGALREAVELGKLCSGPGALRQKLSRVSQCLEVVKWEASVDGALRILLSRVAQLHLFLIARCAGDWRVAPTRFLYIP</sequence>
<name>A0A392SKY1_9FABA</name>
<reference evidence="1 2" key="1">
    <citation type="journal article" date="2018" name="Front. Plant Sci.">
        <title>Red Clover (Trifolium pratense) and Zigzag Clover (T. medium) - A Picture of Genomic Similarities and Differences.</title>
        <authorList>
            <person name="Dluhosova J."/>
            <person name="Istvanek J."/>
            <person name="Nedelnik J."/>
            <person name="Repkova J."/>
        </authorList>
    </citation>
    <scope>NUCLEOTIDE SEQUENCE [LARGE SCALE GENOMIC DNA]</scope>
    <source>
        <strain evidence="2">cv. 10/8</strain>
        <tissue evidence="1">Leaf</tissue>
    </source>
</reference>
<accession>A0A392SKY1</accession>
<comment type="caution">
    <text evidence="1">The sequence shown here is derived from an EMBL/GenBank/DDBJ whole genome shotgun (WGS) entry which is preliminary data.</text>
</comment>
<feature type="non-terminal residue" evidence="1">
    <location>
        <position position="1"/>
    </location>
</feature>
<organism evidence="1 2">
    <name type="scientific">Trifolium medium</name>
    <dbReference type="NCBI Taxonomy" id="97028"/>
    <lineage>
        <taxon>Eukaryota</taxon>
        <taxon>Viridiplantae</taxon>
        <taxon>Streptophyta</taxon>
        <taxon>Embryophyta</taxon>
        <taxon>Tracheophyta</taxon>
        <taxon>Spermatophyta</taxon>
        <taxon>Magnoliopsida</taxon>
        <taxon>eudicotyledons</taxon>
        <taxon>Gunneridae</taxon>
        <taxon>Pentapetalae</taxon>
        <taxon>rosids</taxon>
        <taxon>fabids</taxon>
        <taxon>Fabales</taxon>
        <taxon>Fabaceae</taxon>
        <taxon>Papilionoideae</taxon>
        <taxon>50 kb inversion clade</taxon>
        <taxon>NPAAA clade</taxon>
        <taxon>Hologalegina</taxon>
        <taxon>IRL clade</taxon>
        <taxon>Trifolieae</taxon>
        <taxon>Trifolium</taxon>
    </lineage>
</organism>